<evidence type="ECO:0000256" key="1">
    <source>
        <dbReference type="SAM" id="MobiDB-lite"/>
    </source>
</evidence>
<name>A0A9P3HBS2_9FUNG</name>
<dbReference type="EMBL" id="BQFW01000008">
    <property type="protein sequence ID" value="GJJ73804.1"/>
    <property type="molecule type" value="Genomic_DNA"/>
</dbReference>
<feature type="compositionally biased region" description="Low complexity" evidence="1">
    <location>
        <begin position="58"/>
        <end position="70"/>
    </location>
</feature>
<feature type="compositionally biased region" description="Polar residues" evidence="1">
    <location>
        <begin position="582"/>
        <end position="599"/>
    </location>
</feature>
<dbReference type="AlphaFoldDB" id="A0A9P3HBS2"/>
<feature type="region of interest" description="Disordered" evidence="1">
    <location>
        <begin position="39"/>
        <end position="163"/>
    </location>
</feature>
<feature type="region of interest" description="Disordered" evidence="1">
    <location>
        <begin position="582"/>
        <end position="610"/>
    </location>
</feature>
<feature type="compositionally biased region" description="Basic and acidic residues" evidence="1">
    <location>
        <begin position="75"/>
        <end position="87"/>
    </location>
</feature>
<evidence type="ECO:0000313" key="3">
    <source>
        <dbReference type="Proteomes" id="UP000827284"/>
    </source>
</evidence>
<feature type="region of interest" description="Disordered" evidence="1">
    <location>
        <begin position="295"/>
        <end position="330"/>
    </location>
</feature>
<comment type="caution">
    <text evidence="2">The sequence shown here is derived from an EMBL/GenBank/DDBJ whole genome shotgun (WGS) entry which is preliminary data.</text>
</comment>
<dbReference type="Proteomes" id="UP000827284">
    <property type="component" value="Unassembled WGS sequence"/>
</dbReference>
<evidence type="ECO:0000313" key="2">
    <source>
        <dbReference type="EMBL" id="GJJ73804.1"/>
    </source>
</evidence>
<accession>A0A9P3HBS2</accession>
<feature type="compositionally biased region" description="Low complexity" evidence="1">
    <location>
        <begin position="93"/>
        <end position="113"/>
    </location>
</feature>
<organism evidence="2 3">
    <name type="scientific">Entomortierella parvispora</name>
    <dbReference type="NCBI Taxonomy" id="205924"/>
    <lineage>
        <taxon>Eukaryota</taxon>
        <taxon>Fungi</taxon>
        <taxon>Fungi incertae sedis</taxon>
        <taxon>Mucoromycota</taxon>
        <taxon>Mortierellomycotina</taxon>
        <taxon>Mortierellomycetes</taxon>
        <taxon>Mortierellales</taxon>
        <taxon>Mortierellaceae</taxon>
        <taxon>Entomortierella</taxon>
    </lineage>
</organism>
<feature type="compositionally biased region" description="Polar residues" evidence="1">
    <location>
        <begin position="371"/>
        <end position="396"/>
    </location>
</feature>
<feature type="region of interest" description="Disordered" evidence="1">
    <location>
        <begin position="504"/>
        <end position="529"/>
    </location>
</feature>
<gene>
    <name evidence="2" type="ORF">EMPS_06162</name>
</gene>
<protein>
    <submittedName>
        <fullName evidence="2">Uncharacterized protein</fullName>
    </submittedName>
</protein>
<feature type="compositionally biased region" description="Low complexity" evidence="1">
    <location>
        <begin position="296"/>
        <end position="322"/>
    </location>
</feature>
<sequence length="751" mass="80463">MRPSRAVSGSSSAAAAAAVAMAVATASNARFAVVAASATKPMLSSAGSHQPLTPGTRPMSTPSAPSSYSSNVQHFDADSNRQPHRPTEVNYRQQAPCHQHQQQQLHQQQHNQQRPWTEPHFTTDAHSLTQGINAPRFRDDGSGSREGPGRSVTRKLHSYSSSPSSLRLSFVHASTATGQPIHLRSSISSPSTSTSSSSPSSQTSLYQSLLGGLSAGMVAGSPFEEGTAVGTSSVVSKEGARTDYFSQPLSPQSVGTTTPISPNCTSLTMTMSQFSLDQSYPTAASISTDEVATAAPSLSLPNSPPSMQASAGTSSSSTQSPGYYDHNTRLTPPGYLNMNASRSAIGSPFALQPNSGRVVFYESQPSLQNWNLNSAPWRPQQQQGHPESVPTSTTMNVGDPGFTQQQQPLQQQHPYQYQQYPQRPHISRSYSTPSIFQVSEMWSGYQGQESASAKVVNMNEHVLEPNRFSLPSTHSSSSNVSFTSSFSTHASELKDSYTSHPVPFSYQDLHGGSSLQKTTPGPDRGHRFNAAVTRRRSDGLLSRYSFPSLSLSFASNHSSGAALSTDNKIKDIHPRCHEVPGSTVQQQHLSGPHSASISPWSKEVKAPEGNPYDILKPEHPERQDVDNGAVGQVGQVGQPPAPPLLPLTSMSFHSDSAQAPALCWTSQSSDGQEMIKPQLVHMDSALTPAVASAILDRHIGVYPQSTKQNRNTGEDMTGVLSISGNTDNTSEYFGDFPFDTLLPPSVNSYSQ</sequence>
<proteinExistence type="predicted"/>
<feature type="region of interest" description="Disordered" evidence="1">
    <location>
        <begin position="182"/>
        <end position="204"/>
    </location>
</feature>
<reference evidence="2" key="1">
    <citation type="submission" date="2021-11" db="EMBL/GenBank/DDBJ databases">
        <authorList>
            <person name="Herlambang A."/>
            <person name="Guo Y."/>
            <person name="Takashima Y."/>
            <person name="Nishizawa T."/>
        </authorList>
    </citation>
    <scope>NUCLEOTIDE SEQUENCE</scope>
    <source>
        <strain evidence="2">E1425</strain>
    </source>
</reference>
<keyword evidence="3" id="KW-1185">Reference proteome</keyword>
<feature type="compositionally biased region" description="Low complexity" evidence="1">
    <location>
        <begin position="185"/>
        <end position="204"/>
    </location>
</feature>
<feature type="region of interest" description="Disordered" evidence="1">
    <location>
        <begin position="371"/>
        <end position="428"/>
    </location>
</feature>
<reference evidence="2" key="2">
    <citation type="journal article" date="2022" name="Microbiol. Resour. Announc.">
        <title>Whole-Genome Sequence of Entomortierella parvispora E1425, a Mucoromycotan Fungus Associated with Burkholderiaceae-Related Endosymbiotic Bacteria.</title>
        <authorList>
            <person name="Herlambang A."/>
            <person name="Guo Y."/>
            <person name="Takashima Y."/>
            <person name="Narisawa K."/>
            <person name="Ohta H."/>
            <person name="Nishizawa T."/>
        </authorList>
    </citation>
    <scope>NUCLEOTIDE SEQUENCE</scope>
    <source>
        <strain evidence="2">E1425</strain>
    </source>
</reference>
<feature type="compositionally biased region" description="Low complexity" evidence="1">
    <location>
        <begin position="404"/>
        <end position="422"/>
    </location>
</feature>